<keyword evidence="6 7" id="KW-0408">Iron</keyword>
<dbReference type="InterPro" id="IPR051395">
    <property type="entry name" value="Cytochrome_c_Peroxidase/MauG"/>
</dbReference>
<dbReference type="Gene3D" id="1.10.760.10">
    <property type="entry name" value="Cytochrome c-like domain"/>
    <property type="match status" value="2"/>
</dbReference>
<dbReference type="SUPFAM" id="SSF46626">
    <property type="entry name" value="Cytochrome c"/>
    <property type="match status" value="2"/>
</dbReference>
<keyword evidence="5" id="KW-0560">Oxidoreductase</keyword>
<comment type="subcellular location">
    <subcellularLocation>
        <location evidence="1">Cell envelope</location>
    </subcellularLocation>
</comment>
<evidence type="ECO:0000256" key="7">
    <source>
        <dbReference type="PROSITE-ProRule" id="PRU00433"/>
    </source>
</evidence>
<feature type="domain" description="Cytochrome c" evidence="9">
    <location>
        <begin position="160"/>
        <end position="283"/>
    </location>
</feature>
<organism evidence="10 11">
    <name type="scientific">Seongchinamella sediminis</name>
    <dbReference type="NCBI Taxonomy" id="2283635"/>
    <lineage>
        <taxon>Bacteria</taxon>
        <taxon>Pseudomonadati</taxon>
        <taxon>Pseudomonadota</taxon>
        <taxon>Gammaproteobacteria</taxon>
        <taxon>Cellvibrionales</taxon>
        <taxon>Halieaceae</taxon>
        <taxon>Seongchinamella</taxon>
    </lineage>
</organism>
<evidence type="ECO:0000256" key="4">
    <source>
        <dbReference type="ARBA" id="ARBA00022729"/>
    </source>
</evidence>
<dbReference type="PROSITE" id="PS51007">
    <property type="entry name" value="CYTC"/>
    <property type="match status" value="2"/>
</dbReference>
<keyword evidence="2 7" id="KW-0349">Heme</keyword>
<protein>
    <submittedName>
        <fullName evidence="10">Cytochrome C peroxidase</fullName>
    </submittedName>
</protein>
<dbReference type="PANTHER" id="PTHR30600">
    <property type="entry name" value="CYTOCHROME C PEROXIDASE-RELATED"/>
    <property type="match status" value="1"/>
</dbReference>
<dbReference type="Proteomes" id="UP000265509">
    <property type="component" value="Unassembled WGS sequence"/>
</dbReference>
<evidence type="ECO:0000256" key="8">
    <source>
        <dbReference type="SAM" id="MobiDB-lite"/>
    </source>
</evidence>
<dbReference type="GO" id="GO:0009055">
    <property type="term" value="F:electron transfer activity"/>
    <property type="evidence" value="ECO:0007669"/>
    <property type="project" value="InterPro"/>
</dbReference>
<sequence>MPRVILALCLVMGLFACKHPLEIKGQGSIVERIYGERGCSWEEFQAGDIRCTENNVKGERYLVSYEAIPEPGWKFSHWEGLPCAEDSVGDYCEFDVPKSGIDKAHAENPDGLEVAATIAVFVRDNTPEPEGLDLQVFRAVSADELDGDPRRGDEFSIRHPLAQLGKKLFFSKSLSADFDVACASCHHPTLAGGDKLSLPVGVEARKPNLLGPGRERRGGRPTVPRNSPSTFNAWVYQEALFWDGRVSQLSSGISTPDSEAPWKSDPLAGDDLIAAQSRFPVVAEEEMRGHDFLLGAETEAIRTRIAQRIGDYGPGAGEIENNRWLAEFRTAFNSKQSAEKLVTYDNIALALAAYQRSQVFVDTPWKAFLEGDYEAISNQAKRGALVFFQQKPIIGINATAACSDCHSGDRFTNEDFQASGFPQIGPGRGDKGGASGDDRGRGNLYSSDTQDYRFRVPSLLNVANTGPWGHAGAYGSLRRVVAHYDLLDERVDEYFASGGWCNLDQFKDMNNCAGLYTQAESNTAKAVAKTLKDNEVANGIPLIDFTEVEIDQMVAFLRTLTDPCIEKRSCLSLWIPSPREAPDGHQLNAVNKQGRKL</sequence>
<dbReference type="GO" id="GO:0020037">
    <property type="term" value="F:heme binding"/>
    <property type="evidence" value="ECO:0007669"/>
    <property type="project" value="InterPro"/>
</dbReference>
<dbReference type="InterPro" id="IPR004852">
    <property type="entry name" value="Di-haem_cyt_c_peroxidsae"/>
</dbReference>
<feature type="compositionally biased region" description="Basic and acidic residues" evidence="8">
    <location>
        <begin position="428"/>
        <end position="441"/>
    </location>
</feature>
<name>A0A3L7DWS6_9GAMM</name>
<dbReference type="GO" id="GO:0030313">
    <property type="term" value="C:cell envelope"/>
    <property type="evidence" value="ECO:0007669"/>
    <property type="project" value="UniProtKB-SubCell"/>
</dbReference>
<dbReference type="PROSITE" id="PS51257">
    <property type="entry name" value="PROKAR_LIPOPROTEIN"/>
    <property type="match status" value="1"/>
</dbReference>
<evidence type="ECO:0000256" key="3">
    <source>
        <dbReference type="ARBA" id="ARBA00022723"/>
    </source>
</evidence>
<evidence type="ECO:0000256" key="6">
    <source>
        <dbReference type="ARBA" id="ARBA00023004"/>
    </source>
</evidence>
<feature type="region of interest" description="Disordered" evidence="8">
    <location>
        <begin position="419"/>
        <end position="446"/>
    </location>
</feature>
<dbReference type="InterPro" id="IPR036909">
    <property type="entry name" value="Cyt_c-like_dom_sf"/>
</dbReference>
<dbReference type="PANTHER" id="PTHR30600:SF10">
    <property type="entry name" value="BLL6722 PROTEIN"/>
    <property type="match status" value="1"/>
</dbReference>
<dbReference type="GO" id="GO:0004130">
    <property type="term" value="F:cytochrome-c peroxidase activity"/>
    <property type="evidence" value="ECO:0007669"/>
    <property type="project" value="TreeGrafter"/>
</dbReference>
<evidence type="ECO:0000313" key="11">
    <source>
        <dbReference type="Proteomes" id="UP000265509"/>
    </source>
</evidence>
<feature type="domain" description="Cytochrome c" evidence="9">
    <location>
        <begin position="378"/>
        <end position="561"/>
    </location>
</feature>
<accession>A0A3L7DWS6</accession>
<keyword evidence="3 7" id="KW-0479">Metal-binding</keyword>
<keyword evidence="11" id="KW-1185">Reference proteome</keyword>
<comment type="caution">
    <text evidence="10">The sequence shown here is derived from an EMBL/GenBank/DDBJ whole genome shotgun (WGS) entry which is preliminary data.</text>
</comment>
<reference evidence="10 11" key="1">
    <citation type="submission" date="2018-07" db="EMBL/GenBank/DDBJ databases">
        <title>Halioglobus sp. genome submission.</title>
        <authorList>
            <person name="Ye M.-Q."/>
            <person name="Du Z.-J."/>
        </authorList>
    </citation>
    <scope>NUCLEOTIDE SEQUENCE [LARGE SCALE GENOMIC DNA]</scope>
    <source>
        <strain evidence="10 11">U0301</strain>
    </source>
</reference>
<evidence type="ECO:0000256" key="5">
    <source>
        <dbReference type="ARBA" id="ARBA00023002"/>
    </source>
</evidence>
<dbReference type="GO" id="GO:0046872">
    <property type="term" value="F:metal ion binding"/>
    <property type="evidence" value="ECO:0007669"/>
    <property type="project" value="UniProtKB-KW"/>
</dbReference>
<evidence type="ECO:0000259" key="9">
    <source>
        <dbReference type="PROSITE" id="PS51007"/>
    </source>
</evidence>
<gene>
    <name evidence="10" type="ORF">DWB85_14965</name>
</gene>
<keyword evidence="4" id="KW-0732">Signal</keyword>
<dbReference type="EMBL" id="QRAN01000017">
    <property type="protein sequence ID" value="RLQ21019.1"/>
    <property type="molecule type" value="Genomic_DNA"/>
</dbReference>
<feature type="region of interest" description="Disordered" evidence="8">
    <location>
        <begin position="206"/>
        <end position="226"/>
    </location>
</feature>
<dbReference type="OrthoDB" id="9805202at2"/>
<evidence type="ECO:0000256" key="1">
    <source>
        <dbReference type="ARBA" id="ARBA00004196"/>
    </source>
</evidence>
<dbReference type="RefSeq" id="WP_117956242.1">
    <property type="nucleotide sequence ID" value="NZ_QRAN01000017.1"/>
</dbReference>
<evidence type="ECO:0000313" key="10">
    <source>
        <dbReference type="EMBL" id="RLQ21019.1"/>
    </source>
</evidence>
<evidence type="ECO:0000256" key="2">
    <source>
        <dbReference type="ARBA" id="ARBA00022617"/>
    </source>
</evidence>
<proteinExistence type="predicted"/>
<dbReference type="InterPro" id="IPR009056">
    <property type="entry name" value="Cyt_c-like_dom"/>
</dbReference>
<dbReference type="AlphaFoldDB" id="A0A3L7DWS6"/>
<keyword evidence="10" id="KW-0575">Peroxidase</keyword>
<dbReference type="Pfam" id="PF03150">
    <property type="entry name" value="CCP_MauG"/>
    <property type="match status" value="1"/>
</dbReference>